<feature type="region of interest" description="Disordered" evidence="1">
    <location>
        <begin position="318"/>
        <end position="516"/>
    </location>
</feature>
<feature type="region of interest" description="Disordered" evidence="1">
    <location>
        <begin position="58"/>
        <end position="96"/>
    </location>
</feature>
<protein>
    <submittedName>
        <fullName evidence="2">Uncharacterized protein</fullName>
    </submittedName>
</protein>
<evidence type="ECO:0000256" key="1">
    <source>
        <dbReference type="SAM" id="MobiDB-lite"/>
    </source>
</evidence>
<name>A0A8H6SYC0_9AGAR</name>
<evidence type="ECO:0000313" key="3">
    <source>
        <dbReference type="Proteomes" id="UP000636479"/>
    </source>
</evidence>
<sequence length="678" mass="76072">MSKSDRKSRKFWAKGVRERILWPHVEAYAKAMSLDWRTNRDRIQQACNEYHARISWRTADDEEPDLPNPLAPYNPHARPSSPEPQTQEELEKKHGRIKDLNGSIARYMKYHARKLRGKFFRPVANSPYTVLFHRLKAIPKAKRKLQPQQQYQHEHTVELRSVYLAEANRINEANPGAKPVVINAPFRQKVVKDIFTALPEESQKEYAEACGGRGSSQQIQEFREECMQDFKDFIWPIATRFTEITQLHFFCMVGGLKPTENGGEIWTSSVYNGVNRATDPVSWPASDKPRFQTNVVDFFREYLEGAFSDKERAEATLGNKDAVAAKPAPTTTRNLSSVTASDLEGSDEDSSDSDMSENESDSESPKKRRDKAKAPMKTKTKATTTKTAKTKAATTTKPKPKSTPSTVDSAANTSGSSSQAGPSTLAQTTTPSGPNGLVVAGETSGQSESRGRKHRADADKLLAGYRQRIANEEKEAKEKEAKEKEAREKEAKEKEAREKEAKEKEAREKEAREASVIQPTNKTLAVPGPVTAPVVNSPVQSNDKPPDCPSDAPAWFTKIYSDITGVNLGPKFNRLLRSLILLEAAYGFLDRPTKSSGRNRPVLVATWFKTGRIYKADKMTMPNPVEVRPGVGRLVAELATVMAKSQCRWQSLGWNQITQIGVHWPCRDQVGWVFWLRR</sequence>
<dbReference type="GeneID" id="59344653"/>
<comment type="caution">
    <text evidence="2">The sequence shown here is derived from an EMBL/GenBank/DDBJ whole genome shotgun (WGS) entry which is preliminary data.</text>
</comment>
<dbReference type="OrthoDB" id="3058987at2759"/>
<feature type="compositionally biased region" description="Polar residues" evidence="1">
    <location>
        <begin position="329"/>
        <end position="340"/>
    </location>
</feature>
<evidence type="ECO:0000313" key="2">
    <source>
        <dbReference type="EMBL" id="KAF7307410.1"/>
    </source>
</evidence>
<dbReference type="Proteomes" id="UP000636479">
    <property type="component" value="Unassembled WGS sequence"/>
</dbReference>
<feature type="compositionally biased region" description="Polar residues" evidence="1">
    <location>
        <begin position="407"/>
        <end position="433"/>
    </location>
</feature>
<feature type="compositionally biased region" description="Low complexity" evidence="1">
    <location>
        <begin position="381"/>
        <end position="406"/>
    </location>
</feature>
<accession>A0A8H6SYC0</accession>
<reference evidence="2" key="1">
    <citation type="submission" date="2020-05" db="EMBL/GenBank/DDBJ databases">
        <title>Mycena genomes resolve the evolution of fungal bioluminescence.</title>
        <authorList>
            <person name="Tsai I.J."/>
        </authorList>
    </citation>
    <scope>NUCLEOTIDE SEQUENCE</scope>
    <source>
        <strain evidence="2">171206Taipei</strain>
    </source>
</reference>
<gene>
    <name evidence="2" type="ORF">MIND_00535300</name>
</gene>
<organism evidence="2 3">
    <name type="scientific">Mycena indigotica</name>
    <dbReference type="NCBI Taxonomy" id="2126181"/>
    <lineage>
        <taxon>Eukaryota</taxon>
        <taxon>Fungi</taxon>
        <taxon>Dikarya</taxon>
        <taxon>Basidiomycota</taxon>
        <taxon>Agaricomycotina</taxon>
        <taxon>Agaricomycetes</taxon>
        <taxon>Agaricomycetidae</taxon>
        <taxon>Agaricales</taxon>
        <taxon>Marasmiineae</taxon>
        <taxon>Mycenaceae</taxon>
        <taxon>Mycena</taxon>
    </lineage>
</organism>
<keyword evidence="3" id="KW-1185">Reference proteome</keyword>
<feature type="compositionally biased region" description="Basic and acidic residues" evidence="1">
    <location>
        <begin position="469"/>
        <end position="513"/>
    </location>
</feature>
<feature type="compositionally biased region" description="Basic residues" evidence="1">
    <location>
        <begin position="366"/>
        <end position="380"/>
    </location>
</feature>
<feature type="compositionally biased region" description="Acidic residues" evidence="1">
    <location>
        <begin position="344"/>
        <end position="362"/>
    </location>
</feature>
<dbReference type="EMBL" id="JACAZF010000004">
    <property type="protein sequence ID" value="KAF7307410.1"/>
    <property type="molecule type" value="Genomic_DNA"/>
</dbReference>
<dbReference type="AlphaFoldDB" id="A0A8H6SYC0"/>
<proteinExistence type="predicted"/>
<dbReference type="RefSeq" id="XP_037222429.1">
    <property type="nucleotide sequence ID" value="XM_037362137.1"/>
</dbReference>